<dbReference type="Proteomes" id="UP000823749">
    <property type="component" value="Chromosome 10"/>
</dbReference>
<feature type="transmembrane region" description="Helical" evidence="1">
    <location>
        <begin position="89"/>
        <end position="107"/>
    </location>
</feature>
<keyword evidence="1" id="KW-1133">Transmembrane helix</keyword>
<dbReference type="PANTHER" id="PTHR46225:SF19">
    <property type="entry name" value="RING-TYPE DOMAIN-CONTAINING PROTEIN"/>
    <property type="match status" value="1"/>
</dbReference>
<keyword evidence="1" id="KW-0812">Transmembrane</keyword>
<protein>
    <submittedName>
        <fullName evidence="2">Uncharacterized protein</fullName>
    </submittedName>
</protein>
<name>A0AAV6IK32_9ERIC</name>
<reference evidence="2" key="1">
    <citation type="submission" date="2020-08" db="EMBL/GenBank/DDBJ databases">
        <title>Plant Genome Project.</title>
        <authorList>
            <person name="Zhang R.-G."/>
        </authorList>
    </citation>
    <scope>NUCLEOTIDE SEQUENCE</scope>
    <source>
        <strain evidence="2">WSP0</strain>
        <tissue evidence="2">Leaf</tissue>
    </source>
</reference>
<evidence type="ECO:0000313" key="3">
    <source>
        <dbReference type="Proteomes" id="UP000823749"/>
    </source>
</evidence>
<evidence type="ECO:0000256" key="1">
    <source>
        <dbReference type="SAM" id="Phobius"/>
    </source>
</evidence>
<comment type="caution">
    <text evidence="2">The sequence shown here is derived from an EMBL/GenBank/DDBJ whole genome shotgun (WGS) entry which is preliminary data.</text>
</comment>
<gene>
    <name evidence="2" type="ORF">RHGRI_029568</name>
</gene>
<dbReference type="PANTHER" id="PTHR46225">
    <property type="entry name" value="C3H4 TYPE ZINC FINGER PROTEIN"/>
    <property type="match status" value="1"/>
</dbReference>
<dbReference type="AlphaFoldDB" id="A0AAV6IK32"/>
<keyword evidence="3" id="KW-1185">Reference proteome</keyword>
<accession>A0AAV6IK32</accession>
<evidence type="ECO:0000313" key="2">
    <source>
        <dbReference type="EMBL" id="KAG5528951.1"/>
    </source>
</evidence>
<feature type="transmembrane region" description="Helical" evidence="1">
    <location>
        <begin position="119"/>
        <end position="141"/>
    </location>
</feature>
<sequence length="218" mass="24399">MTKSDDLNSCTHGGLSQRTTQELLVKYFKQKNLMPKNITKVEDEVQLKHKCFHFVQLKQKSNSRRSSVARGGEGSGRHHWSPFNVVLRLWIQLVFTVGQIIAAICVLSVSTKEYSQTRLLAWIVGYAVGSTASLPVIYWRYLHQNQARSSETEGGQTTSSGSWNGQTVRVPNASSLTDELFCSVAVLSKSWLVGCVIQLLSHPPPNKTFTITHLKRNP</sequence>
<proteinExistence type="predicted"/>
<keyword evidence="1" id="KW-0472">Membrane</keyword>
<dbReference type="EMBL" id="JACTNZ010000010">
    <property type="protein sequence ID" value="KAG5528951.1"/>
    <property type="molecule type" value="Genomic_DNA"/>
</dbReference>
<organism evidence="2 3">
    <name type="scientific">Rhododendron griersonianum</name>
    <dbReference type="NCBI Taxonomy" id="479676"/>
    <lineage>
        <taxon>Eukaryota</taxon>
        <taxon>Viridiplantae</taxon>
        <taxon>Streptophyta</taxon>
        <taxon>Embryophyta</taxon>
        <taxon>Tracheophyta</taxon>
        <taxon>Spermatophyta</taxon>
        <taxon>Magnoliopsida</taxon>
        <taxon>eudicotyledons</taxon>
        <taxon>Gunneridae</taxon>
        <taxon>Pentapetalae</taxon>
        <taxon>asterids</taxon>
        <taxon>Ericales</taxon>
        <taxon>Ericaceae</taxon>
        <taxon>Ericoideae</taxon>
        <taxon>Rhodoreae</taxon>
        <taxon>Rhododendron</taxon>
    </lineage>
</organism>